<protein>
    <submittedName>
        <fullName evidence="2">Uncharacterized protein</fullName>
    </submittedName>
</protein>
<accession>A0A9Q1IJV2</accession>
<keyword evidence="3" id="KW-1185">Reference proteome</keyword>
<dbReference type="AlphaFoldDB" id="A0A9Q1IJV2"/>
<sequence length="93" mass="9478">MGRPGGDAGERGAPEVWGCCSSSGTEMKCDIAAQPGCDASPCAARFASFAAHPAEKDARGRRPAGGHGAFAANRVQGHRQPSPASARSQEVKL</sequence>
<evidence type="ECO:0000313" key="3">
    <source>
        <dbReference type="Proteomes" id="UP001152622"/>
    </source>
</evidence>
<evidence type="ECO:0000313" key="2">
    <source>
        <dbReference type="EMBL" id="KAJ8344529.1"/>
    </source>
</evidence>
<proteinExistence type="predicted"/>
<evidence type="ECO:0000256" key="1">
    <source>
        <dbReference type="SAM" id="MobiDB-lite"/>
    </source>
</evidence>
<comment type="caution">
    <text evidence="2">The sequence shown here is derived from an EMBL/GenBank/DDBJ whole genome shotgun (WGS) entry which is preliminary data.</text>
</comment>
<gene>
    <name evidence="2" type="ORF">SKAU_G00318580</name>
</gene>
<reference evidence="2" key="1">
    <citation type="journal article" date="2023" name="Science">
        <title>Genome structures resolve the early diversification of teleost fishes.</title>
        <authorList>
            <person name="Parey E."/>
            <person name="Louis A."/>
            <person name="Montfort J."/>
            <person name="Bouchez O."/>
            <person name="Roques C."/>
            <person name="Iampietro C."/>
            <person name="Lluch J."/>
            <person name="Castinel A."/>
            <person name="Donnadieu C."/>
            <person name="Desvignes T."/>
            <person name="Floi Bucao C."/>
            <person name="Jouanno E."/>
            <person name="Wen M."/>
            <person name="Mejri S."/>
            <person name="Dirks R."/>
            <person name="Jansen H."/>
            <person name="Henkel C."/>
            <person name="Chen W.J."/>
            <person name="Zahm M."/>
            <person name="Cabau C."/>
            <person name="Klopp C."/>
            <person name="Thompson A.W."/>
            <person name="Robinson-Rechavi M."/>
            <person name="Braasch I."/>
            <person name="Lecointre G."/>
            <person name="Bobe J."/>
            <person name="Postlethwait J.H."/>
            <person name="Berthelot C."/>
            <person name="Roest Crollius H."/>
            <person name="Guiguen Y."/>
        </authorList>
    </citation>
    <scope>NUCLEOTIDE SEQUENCE</scope>
    <source>
        <strain evidence="2">WJC10195</strain>
    </source>
</reference>
<dbReference type="EMBL" id="JAINUF010000013">
    <property type="protein sequence ID" value="KAJ8344529.1"/>
    <property type="molecule type" value="Genomic_DNA"/>
</dbReference>
<dbReference type="Proteomes" id="UP001152622">
    <property type="component" value="Chromosome 13"/>
</dbReference>
<name>A0A9Q1IJV2_SYNKA</name>
<organism evidence="2 3">
    <name type="scientific">Synaphobranchus kaupii</name>
    <name type="common">Kaup's arrowtooth eel</name>
    <dbReference type="NCBI Taxonomy" id="118154"/>
    <lineage>
        <taxon>Eukaryota</taxon>
        <taxon>Metazoa</taxon>
        <taxon>Chordata</taxon>
        <taxon>Craniata</taxon>
        <taxon>Vertebrata</taxon>
        <taxon>Euteleostomi</taxon>
        <taxon>Actinopterygii</taxon>
        <taxon>Neopterygii</taxon>
        <taxon>Teleostei</taxon>
        <taxon>Anguilliformes</taxon>
        <taxon>Synaphobranchidae</taxon>
        <taxon>Synaphobranchus</taxon>
    </lineage>
</organism>
<feature type="compositionally biased region" description="Polar residues" evidence="1">
    <location>
        <begin position="82"/>
        <end position="93"/>
    </location>
</feature>
<feature type="region of interest" description="Disordered" evidence="1">
    <location>
        <begin position="53"/>
        <end position="93"/>
    </location>
</feature>